<sequence>MALSALATGIAGRIFVAHACERQRCLAIQLVRALDEIVAVLVEGKRALDSDAADRIHDFLDPRHVDHHVEIDRDIQHLLHCIDRHRGASECIGVIDFVGSAVPDYFGVRIAWDTQQCRLLRMRIDGDDHH</sequence>
<proteinExistence type="predicted"/>
<name>A0A644ZY46_9ZZZZ</name>
<reference evidence="1" key="1">
    <citation type="submission" date="2019-08" db="EMBL/GenBank/DDBJ databases">
        <authorList>
            <person name="Kucharzyk K."/>
            <person name="Murdoch R.W."/>
            <person name="Higgins S."/>
            <person name="Loffler F."/>
        </authorList>
    </citation>
    <scope>NUCLEOTIDE SEQUENCE</scope>
</reference>
<protein>
    <submittedName>
        <fullName evidence="1">Uncharacterized protein</fullName>
    </submittedName>
</protein>
<dbReference type="AlphaFoldDB" id="A0A644ZY46"/>
<evidence type="ECO:0000313" key="1">
    <source>
        <dbReference type="EMBL" id="MPM44861.1"/>
    </source>
</evidence>
<dbReference type="EMBL" id="VSSQ01010647">
    <property type="protein sequence ID" value="MPM44861.1"/>
    <property type="molecule type" value="Genomic_DNA"/>
</dbReference>
<organism evidence="1">
    <name type="scientific">bioreactor metagenome</name>
    <dbReference type="NCBI Taxonomy" id="1076179"/>
    <lineage>
        <taxon>unclassified sequences</taxon>
        <taxon>metagenomes</taxon>
        <taxon>ecological metagenomes</taxon>
    </lineage>
</organism>
<comment type="caution">
    <text evidence="1">The sequence shown here is derived from an EMBL/GenBank/DDBJ whole genome shotgun (WGS) entry which is preliminary data.</text>
</comment>
<accession>A0A644ZY46</accession>
<gene>
    <name evidence="1" type="ORF">SDC9_91543</name>
</gene>